<name>A0A915IYA5_ROMCU</name>
<organism evidence="1 2">
    <name type="scientific">Romanomermis culicivorax</name>
    <name type="common">Nematode worm</name>
    <dbReference type="NCBI Taxonomy" id="13658"/>
    <lineage>
        <taxon>Eukaryota</taxon>
        <taxon>Metazoa</taxon>
        <taxon>Ecdysozoa</taxon>
        <taxon>Nematoda</taxon>
        <taxon>Enoplea</taxon>
        <taxon>Dorylaimia</taxon>
        <taxon>Mermithida</taxon>
        <taxon>Mermithoidea</taxon>
        <taxon>Mermithidae</taxon>
        <taxon>Romanomermis</taxon>
    </lineage>
</organism>
<dbReference type="WBParaSite" id="nRc.2.0.1.t18813-RA">
    <property type="protein sequence ID" value="nRc.2.0.1.t18813-RA"/>
    <property type="gene ID" value="nRc.2.0.1.g18813"/>
</dbReference>
<reference evidence="2" key="1">
    <citation type="submission" date="2022-11" db="UniProtKB">
        <authorList>
            <consortium name="WormBaseParasite"/>
        </authorList>
    </citation>
    <scope>IDENTIFICATION</scope>
</reference>
<evidence type="ECO:0000313" key="1">
    <source>
        <dbReference type="Proteomes" id="UP000887565"/>
    </source>
</evidence>
<sequence length="74" mass="9035">MRKLLKHHIYGMKWYNGIHIKKVILNFKRIEQPPVQINWFNNPVIDQLLLIEIYFLCGILNRKKIYKFLDGNHD</sequence>
<keyword evidence="1" id="KW-1185">Reference proteome</keyword>
<evidence type="ECO:0000313" key="2">
    <source>
        <dbReference type="WBParaSite" id="nRc.2.0.1.t18813-RA"/>
    </source>
</evidence>
<accession>A0A915IYA5</accession>
<proteinExistence type="predicted"/>
<dbReference type="Proteomes" id="UP000887565">
    <property type="component" value="Unplaced"/>
</dbReference>
<dbReference type="AlphaFoldDB" id="A0A915IYA5"/>
<protein>
    <submittedName>
        <fullName evidence="2">Uncharacterized protein</fullName>
    </submittedName>
</protein>